<evidence type="ECO:0000313" key="6">
    <source>
        <dbReference type="Proteomes" id="UP001642260"/>
    </source>
</evidence>
<dbReference type="SUPFAM" id="SSF46785">
    <property type="entry name" value="Winged helix' DNA-binding domain"/>
    <property type="match status" value="1"/>
</dbReference>
<evidence type="ECO:0000256" key="1">
    <source>
        <dbReference type="ARBA" id="ARBA00022603"/>
    </source>
</evidence>
<dbReference type="InterPro" id="IPR016461">
    <property type="entry name" value="COMT-like"/>
</dbReference>
<evidence type="ECO:0000259" key="4">
    <source>
        <dbReference type="Pfam" id="PF08100"/>
    </source>
</evidence>
<dbReference type="EMBL" id="CAKOAT010772931">
    <property type="protein sequence ID" value="CAH8387967.1"/>
    <property type="molecule type" value="Genomic_DNA"/>
</dbReference>
<keyword evidence="3" id="KW-0949">S-adenosyl-L-methionine</keyword>
<dbReference type="GO" id="GO:0008168">
    <property type="term" value="F:methyltransferase activity"/>
    <property type="evidence" value="ECO:0007669"/>
    <property type="project" value="UniProtKB-KW"/>
</dbReference>
<dbReference type="InterPro" id="IPR012967">
    <property type="entry name" value="COMT_dimerisation"/>
</dbReference>
<keyword evidence="2" id="KW-0808">Transferase</keyword>
<dbReference type="InterPro" id="IPR036390">
    <property type="entry name" value="WH_DNA-bd_sf"/>
</dbReference>
<gene>
    <name evidence="5" type="ORF">ERUC_LOCUS40450</name>
</gene>
<evidence type="ECO:0000256" key="2">
    <source>
        <dbReference type="ARBA" id="ARBA00022679"/>
    </source>
</evidence>
<dbReference type="AlphaFoldDB" id="A0ABC8LWF0"/>
<organism evidence="5 6">
    <name type="scientific">Eruca vesicaria subsp. sativa</name>
    <name type="common">Garden rocket</name>
    <name type="synonym">Eruca sativa</name>
    <dbReference type="NCBI Taxonomy" id="29727"/>
    <lineage>
        <taxon>Eukaryota</taxon>
        <taxon>Viridiplantae</taxon>
        <taxon>Streptophyta</taxon>
        <taxon>Embryophyta</taxon>
        <taxon>Tracheophyta</taxon>
        <taxon>Spermatophyta</taxon>
        <taxon>Magnoliopsida</taxon>
        <taxon>eudicotyledons</taxon>
        <taxon>Gunneridae</taxon>
        <taxon>Pentapetalae</taxon>
        <taxon>rosids</taxon>
        <taxon>malvids</taxon>
        <taxon>Brassicales</taxon>
        <taxon>Brassicaceae</taxon>
        <taxon>Brassiceae</taxon>
        <taxon>Eruca</taxon>
    </lineage>
</organism>
<reference evidence="5 6" key="1">
    <citation type="submission" date="2022-03" db="EMBL/GenBank/DDBJ databases">
        <authorList>
            <person name="Macdonald S."/>
            <person name="Ahmed S."/>
            <person name="Newling K."/>
        </authorList>
    </citation>
    <scope>NUCLEOTIDE SEQUENCE [LARGE SCALE GENOMIC DNA]</scope>
</reference>
<keyword evidence="1" id="KW-0489">Methyltransferase</keyword>
<sequence length="110" mass="12206">MQLSSASVLPMVLKAAIELDLLEIMAKNDDFSGPQMSPSKLASHLPTKNPDAHVMLDRILRLLASHSILTCSDKVLMESWYHLKDAVLEGGIPFDKGYGMSTFVYHGKYQ</sequence>
<dbReference type="PANTHER" id="PTHR11746">
    <property type="entry name" value="O-METHYLTRANSFERASE"/>
    <property type="match status" value="1"/>
</dbReference>
<dbReference type="GO" id="GO:0032259">
    <property type="term" value="P:methylation"/>
    <property type="evidence" value="ECO:0007669"/>
    <property type="project" value="UniProtKB-KW"/>
</dbReference>
<name>A0ABC8LWF0_ERUVS</name>
<comment type="caution">
    <text evidence="5">The sequence shown here is derived from an EMBL/GenBank/DDBJ whole genome shotgun (WGS) entry which is preliminary data.</text>
</comment>
<proteinExistence type="predicted"/>
<keyword evidence="6" id="KW-1185">Reference proteome</keyword>
<protein>
    <recommendedName>
        <fullName evidence="4">O-methyltransferase dimerisation domain-containing protein</fullName>
    </recommendedName>
</protein>
<accession>A0ABC8LWF0</accession>
<dbReference type="InterPro" id="IPR036388">
    <property type="entry name" value="WH-like_DNA-bd_sf"/>
</dbReference>
<dbReference type="Proteomes" id="UP001642260">
    <property type="component" value="Unassembled WGS sequence"/>
</dbReference>
<evidence type="ECO:0000313" key="5">
    <source>
        <dbReference type="EMBL" id="CAH8387967.1"/>
    </source>
</evidence>
<dbReference type="Pfam" id="PF08100">
    <property type="entry name" value="Dimerisation"/>
    <property type="match status" value="1"/>
</dbReference>
<dbReference type="FunFam" id="1.10.10.10:FF:000357">
    <property type="entry name" value="Caffeic acid 3-O-methyltransferase"/>
    <property type="match status" value="1"/>
</dbReference>
<feature type="domain" description="O-methyltransferase dimerisation" evidence="4">
    <location>
        <begin position="1"/>
        <end position="82"/>
    </location>
</feature>
<evidence type="ECO:0000256" key="3">
    <source>
        <dbReference type="ARBA" id="ARBA00022691"/>
    </source>
</evidence>
<dbReference type="Gene3D" id="1.10.10.10">
    <property type="entry name" value="Winged helix-like DNA-binding domain superfamily/Winged helix DNA-binding domain"/>
    <property type="match status" value="1"/>
</dbReference>